<evidence type="ECO:0000313" key="2">
    <source>
        <dbReference type="EMBL" id="VDK67453.1"/>
    </source>
</evidence>
<accession>A0A3P6SDL3</accession>
<gene>
    <name evidence="2" type="ORF">ASIM_LOCUS19080</name>
</gene>
<feature type="compositionally biased region" description="Basic and acidic residues" evidence="1">
    <location>
        <begin position="62"/>
        <end position="97"/>
    </location>
</feature>
<dbReference type="EMBL" id="UYRR01036585">
    <property type="protein sequence ID" value="VDK67453.1"/>
    <property type="molecule type" value="Genomic_DNA"/>
</dbReference>
<proteinExistence type="predicted"/>
<evidence type="ECO:0000313" key="3">
    <source>
        <dbReference type="Proteomes" id="UP000267096"/>
    </source>
</evidence>
<feature type="compositionally biased region" description="Low complexity" evidence="1">
    <location>
        <begin position="23"/>
        <end position="36"/>
    </location>
</feature>
<name>A0A3P6SDL3_ANISI</name>
<keyword evidence="3" id="KW-1185">Reference proteome</keyword>
<feature type="region of interest" description="Disordered" evidence="1">
    <location>
        <begin position="1"/>
        <end position="152"/>
    </location>
</feature>
<organism evidence="2 3">
    <name type="scientific">Anisakis simplex</name>
    <name type="common">Herring worm</name>
    <dbReference type="NCBI Taxonomy" id="6269"/>
    <lineage>
        <taxon>Eukaryota</taxon>
        <taxon>Metazoa</taxon>
        <taxon>Ecdysozoa</taxon>
        <taxon>Nematoda</taxon>
        <taxon>Chromadorea</taxon>
        <taxon>Rhabditida</taxon>
        <taxon>Spirurina</taxon>
        <taxon>Ascaridomorpha</taxon>
        <taxon>Ascaridoidea</taxon>
        <taxon>Anisakidae</taxon>
        <taxon>Anisakis</taxon>
        <taxon>Anisakis simplex complex</taxon>
    </lineage>
</organism>
<protein>
    <submittedName>
        <fullName evidence="2">Uncharacterized protein</fullName>
    </submittedName>
</protein>
<dbReference type="AlphaFoldDB" id="A0A3P6SDL3"/>
<feature type="compositionally biased region" description="Basic residues" evidence="1">
    <location>
        <begin position="42"/>
        <end position="61"/>
    </location>
</feature>
<feature type="compositionally biased region" description="Polar residues" evidence="1">
    <location>
        <begin position="124"/>
        <end position="139"/>
    </location>
</feature>
<reference evidence="2 3" key="1">
    <citation type="submission" date="2018-11" db="EMBL/GenBank/DDBJ databases">
        <authorList>
            <consortium name="Pathogen Informatics"/>
        </authorList>
    </citation>
    <scope>NUCLEOTIDE SEQUENCE [LARGE SCALE GENOMIC DNA]</scope>
</reference>
<feature type="compositionally biased region" description="Low complexity" evidence="1">
    <location>
        <begin position="140"/>
        <end position="152"/>
    </location>
</feature>
<feature type="compositionally biased region" description="Polar residues" evidence="1">
    <location>
        <begin position="98"/>
        <end position="109"/>
    </location>
</feature>
<sequence length="239" mass="27005">MNEWIEQLSDTQADTDEEERSPSESTGSESLDSSSASDRDVPKRRRSAKRRRRSKRRHKKTDRSTEERKEAETSHQKNEPARKQMIEDIIDKLRNGEESGSSPKSSTPMEEQAPKPEQAPLPSRQVTSPSQPANQTSPSAPNAIAYQNQPQPQPIYYQQPAAVPYAIPPVQAQAHSPVLWTGVPPTPNRNEQRSTIISFHSADFSRKKVDFFSNFLNNVEFSASKSMQSILWSNNKMQS</sequence>
<evidence type="ECO:0000256" key="1">
    <source>
        <dbReference type="SAM" id="MobiDB-lite"/>
    </source>
</evidence>
<dbReference type="Proteomes" id="UP000267096">
    <property type="component" value="Unassembled WGS sequence"/>
</dbReference>